<dbReference type="Proteomes" id="UP000295620">
    <property type="component" value="Unassembled WGS sequence"/>
</dbReference>
<comment type="caution">
    <text evidence="2">The sequence shown here is derived from an EMBL/GenBank/DDBJ whole genome shotgun (WGS) entry which is preliminary data.</text>
</comment>
<gene>
    <name evidence="2" type="ORF">ATK78_0124</name>
</gene>
<sequence>MSMQSVPTTVQFMATSNNFFGTSTAYALFLYIWIEEP</sequence>
<keyword evidence="1" id="KW-0812">Transmembrane</keyword>
<keyword evidence="3" id="KW-1185">Reference proteome</keyword>
<dbReference type="AlphaFoldDB" id="A0A4R6T0K2"/>
<evidence type="ECO:0000313" key="3">
    <source>
        <dbReference type="Proteomes" id="UP000295620"/>
    </source>
</evidence>
<evidence type="ECO:0000313" key="2">
    <source>
        <dbReference type="EMBL" id="TDQ11010.1"/>
    </source>
</evidence>
<proteinExistence type="predicted"/>
<feature type="transmembrane region" description="Helical" evidence="1">
    <location>
        <begin position="12"/>
        <end position="34"/>
    </location>
</feature>
<protein>
    <submittedName>
        <fullName evidence="2">Uncharacterized protein</fullName>
    </submittedName>
</protein>
<dbReference type="EMBL" id="SNYC01000003">
    <property type="protein sequence ID" value="TDQ11010.1"/>
    <property type="molecule type" value="Genomic_DNA"/>
</dbReference>
<reference evidence="2 3" key="1">
    <citation type="submission" date="2019-03" db="EMBL/GenBank/DDBJ databases">
        <title>Genomic Encyclopedia of Archaeal and Bacterial Type Strains, Phase II (KMG-II): from individual species to whole genera.</title>
        <authorList>
            <person name="Goeker M."/>
        </authorList>
    </citation>
    <scope>NUCLEOTIDE SEQUENCE [LARGE SCALE GENOMIC DNA]</scope>
    <source>
        <strain evidence="2 3">DSM 19035</strain>
    </source>
</reference>
<name>A0A4R6T0K2_9SPHI</name>
<keyword evidence="1" id="KW-1133">Transmembrane helix</keyword>
<organism evidence="2 3">
    <name type="scientific">Pedobacter metabolipauper</name>
    <dbReference type="NCBI Taxonomy" id="425513"/>
    <lineage>
        <taxon>Bacteria</taxon>
        <taxon>Pseudomonadati</taxon>
        <taxon>Bacteroidota</taxon>
        <taxon>Sphingobacteriia</taxon>
        <taxon>Sphingobacteriales</taxon>
        <taxon>Sphingobacteriaceae</taxon>
        <taxon>Pedobacter</taxon>
    </lineage>
</organism>
<keyword evidence="1" id="KW-0472">Membrane</keyword>
<accession>A0A4R6T0K2</accession>
<evidence type="ECO:0000256" key="1">
    <source>
        <dbReference type="SAM" id="Phobius"/>
    </source>
</evidence>